<dbReference type="EMBL" id="VSSQ01073039">
    <property type="protein sequence ID" value="MPN24248.1"/>
    <property type="molecule type" value="Genomic_DNA"/>
</dbReference>
<name>A0A645GBE9_9ZZZZ</name>
<proteinExistence type="predicted"/>
<accession>A0A645GBE9</accession>
<reference evidence="1" key="1">
    <citation type="submission" date="2019-08" db="EMBL/GenBank/DDBJ databases">
        <authorList>
            <person name="Kucharzyk K."/>
            <person name="Murdoch R.W."/>
            <person name="Higgins S."/>
            <person name="Loffler F."/>
        </authorList>
    </citation>
    <scope>NUCLEOTIDE SEQUENCE</scope>
</reference>
<comment type="caution">
    <text evidence="1">The sequence shown here is derived from an EMBL/GenBank/DDBJ whole genome shotgun (WGS) entry which is preliminary data.</text>
</comment>
<sequence length="202" mass="22491">MDLHRAVGAVAGNRVAEVVFIGGARDVFGVGRTVIPAPEFDVAFFKGTGFQSFDVARDFEVVDVNLKDPGAGGRNRNISCILRERVHSGEYPALLSVLAGELQEIADPLEVAGDPVGVVDGVARRFPFERIQFGDQFIPFRLRNQFQKLRHFGLEGTCPQKCRRRHPVKQSHRPSCFWLCARNTDRNEYIRQTGFCQADATG</sequence>
<gene>
    <name evidence="1" type="ORF">SDC9_171643</name>
</gene>
<evidence type="ECO:0000313" key="1">
    <source>
        <dbReference type="EMBL" id="MPN24248.1"/>
    </source>
</evidence>
<organism evidence="1">
    <name type="scientific">bioreactor metagenome</name>
    <dbReference type="NCBI Taxonomy" id="1076179"/>
    <lineage>
        <taxon>unclassified sequences</taxon>
        <taxon>metagenomes</taxon>
        <taxon>ecological metagenomes</taxon>
    </lineage>
</organism>
<dbReference type="AlphaFoldDB" id="A0A645GBE9"/>
<protein>
    <submittedName>
        <fullName evidence="1">Uncharacterized protein</fullName>
    </submittedName>
</protein>